<evidence type="ECO:0000313" key="2">
    <source>
        <dbReference type="EMBL" id="KAG5599004.1"/>
    </source>
</evidence>
<evidence type="ECO:0000256" key="1">
    <source>
        <dbReference type="SAM" id="Phobius"/>
    </source>
</evidence>
<protein>
    <submittedName>
        <fullName evidence="2">Uncharacterized protein</fullName>
    </submittedName>
</protein>
<organism evidence="2 3">
    <name type="scientific">Solanum commersonii</name>
    <name type="common">Commerson's wild potato</name>
    <name type="synonym">Commerson's nightshade</name>
    <dbReference type="NCBI Taxonomy" id="4109"/>
    <lineage>
        <taxon>Eukaryota</taxon>
        <taxon>Viridiplantae</taxon>
        <taxon>Streptophyta</taxon>
        <taxon>Embryophyta</taxon>
        <taxon>Tracheophyta</taxon>
        <taxon>Spermatophyta</taxon>
        <taxon>Magnoliopsida</taxon>
        <taxon>eudicotyledons</taxon>
        <taxon>Gunneridae</taxon>
        <taxon>Pentapetalae</taxon>
        <taxon>asterids</taxon>
        <taxon>lamiids</taxon>
        <taxon>Solanales</taxon>
        <taxon>Solanaceae</taxon>
        <taxon>Solanoideae</taxon>
        <taxon>Solaneae</taxon>
        <taxon>Solanum</taxon>
    </lineage>
</organism>
<reference evidence="2 3" key="1">
    <citation type="submission" date="2020-09" db="EMBL/GenBank/DDBJ databases">
        <title>De no assembly of potato wild relative species, Solanum commersonii.</title>
        <authorList>
            <person name="Cho K."/>
        </authorList>
    </citation>
    <scope>NUCLEOTIDE SEQUENCE [LARGE SCALE GENOMIC DNA]</scope>
    <source>
        <strain evidence="2">LZ3.2</strain>
        <tissue evidence="2">Leaf</tissue>
    </source>
</reference>
<accession>A0A9J5YIH4</accession>
<dbReference type="Proteomes" id="UP000824120">
    <property type="component" value="Chromosome 6"/>
</dbReference>
<dbReference type="AlphaFoldDB" id="A0A9J5YIH4"/>
<evidence type="ECO:0000313" key="3">
    <source>
        <dbReference type="Proteomes" id="UP000824120"/>
    </source>
</evidence>
<keyword evidence="1" id="KW-0812">Transmembrane</keyword>
<keyword evidence="1" id="KW-0472">Membrane</keyword>
<keyword evidence="3" id="KW-1185">Reference proteome</keyword>
<gene>
    <name evidence="2" type="ORF">H5410_030374</name>
</gene>
<feature type="transmembrane region" description="Helical" evidence="1">
    <location>
        <begin position="67"/>
        <end position="86"/>
    </location>
</feature>
<comment type="caution">
    <text evidence="2">The sequence shown here is derived from an EMBL/GenBank/DDBJ whole genome shotgun (WGS) entry which is preliminary data.</text>
</comment>
<name>A0A9J5YIH4_SOLCO</name>
<dbReference type="EMBL" id="JACXVP010000006">
    <property type="protein sequence ID" value="KAG5599004.1"/>
    <property type="molecule type" value="Genomic_DNA"/>
</dbReference>
<sequence length="114" mass="12119">MNKNNREGGKEGSCLHSRSVCGGISAWCNTLNLSISARNLPRNTSFIGSSHGSVSQRDMASDLKHRILQVCEIIIYLSISHLYLLLIGGGISDAAGASCVSATSNKVVKSVDLR</sequence>
<proteinExistence type="predicted"/>
<keyword evidence="1" id="KW-1133">Transmembrane helix</keyword>